<sequence length="66" mass="7314">MAQRPSSPATPPPGREITYTLVHVETPIKVTTVRDQRTGAVISRTEKRGTPRETRTEITKGSRISI</sequence>
<feature type="region of interest" description="Disordered" evidence="1">
    <location>
        <begin position="43"/>
        <end position="66"/>
    </location>
</feature>
<dbReference type="Proteomes" id="UP000681722">
    <property type="component" value="Unassembled WGS sequence"/>
</dbReference>
<evidence type="ECO:0000313" key="3">
    <source>
        <dbReference type="EMBL" id="CAF4473737.1"/>
    </source>
</evidence>
<evidence type="ECO:0000313" key="2">
    <source>
        <dbReference type="EMBL" id="CAF1597985.1"/>
    </source>
</evidence>
<protein>
    <submittedName>
        <fullName evidence="2">Uncharacterized protein</fullName>
    </submittedName>
</protein>
<accession>A0A816AQM1</accession>
<comment type="caution">
    <text evidence="2">The sequence shown here is derived from an EMBL/GenBank/DDBJ whole genome shotgun (WGS) entry which is preliminary data.</text>
</comment>
<feature type="compositionally biased region" description="Basic and acidic residues" evidence="1">
    <location>
        <begin position="44"/>
        <end position="60"/>
    </location>
</feature>
<reference evidence="2" key="1">
    <citation type="submission" date="2021-02" db="EMBL/GenBank/DDBJ databases">
        <authorList>
            <person name="Nowell W R."/>
        </authorList>
    </citation>
    <scope>NUCLEOTIDE SEQUENCE</scope>
</reference>
<dbReference type="Proteomes" id="UP000663829">
    <property type="component" value="Unassembled WGS sequence"/>
</dbReference>
<dbReference type="AlphaFoldDB" id="A0A816AQM1"/>
<keyword evidence="4" id="KW-1185">Reference proteome</keyword>
<name>A0A816AQM1_9BILA</name>
<evidence type="ECO:0000313" key="4">
    <source>
        <dbReference type="Proteomes" id="UP000663829"/>
    </source>
</evidence>
<evidence type="ECO:0000256" key="1">
    <source>
        <dbReference type="SAM" id="MobiDB-lite"/>
    </source>
</evidence>
<gene>
    <name evidence="2" type="ORF">GPM918_LOCUS42231</name>
    <name evidence="3" type="ORF">SRO942_LOCUS43434</name>
</gene>
<proteinExistence type="predicted"/>
<dbReference type="EMBL" id="CAJNOQ010035103">
    <property type="protein sequence ID" value="CAF1597985.1"/>
    <property type="molecule type" value="Genomic_DNA"/>
</dbReference>
<dbReference type="EMBL" id="CAJOBC010101445">
    <property type="protein sequence ID" value="CAF4473737.1"/>
    <property type="molecule type" value="Genomic_DNA"/>
</dbReference>
<organism evidence="2 4">
    <name type="scientific">Didymodactylos carnosus</name>
    <dbReference type="NCBI Taxonomy" id="1234261"/>
    <lineage>
        <taxon>Eukaryota</taxon>
        <taxon>Metazoa</taxon>
        <taxon>Spiralia</taxon>
        <taxon>Gnathifera</taxon>
        <taxon>Rotifera</taxon>
        <taxon>Eurotatoria</taxon>
        <taxon>Bdelloidea</taxon>
        <taxon>Philodinida</taxon>
        <taxon>Philodinidae</taxon>
        <taxon>Didymodactylos</taxon>
    </lineage>
</organism>
<feature type="non-terminal residue" evidence="2">
    <location>
        <position position="66"/>
    </location>
</feature>